<evidence type="ECO:0000259" key="3">
    <source>
        <dbReference type="PROSITE" id="PS51462"/>
    </source>
</evidence>
<gene>
    <name evidence="4" type="ORF">IAD31_04500</name>
</gene>
<comment type="cofactor">
    <cofactor evidence="1">
        <name>Mg(2+)</name>
        <dbReference type="ChEBI" id="CHEBI:18420"/>
    </cofactor>
</comment>
<dbReference type="SUPFAM" id="SSF55811">
    <property type="entry name" value="Nudix"/>
    <property type="match status" value="1"/>
</dbReference>
<dbReference type="GO" id="GO:0006753">
    <property type="term" value="P:nucleoside phosphate metabolic process"/>
    <property type="evidence" value="ECO:0007669"/>
    <property type="project" value="TreeGrafter"/>
</dbReference>
<dbReference type="InterPro" id="IPR000086">
    <property type="entry name" value="NUDIX_hydrolase_dom"/>
</dbReference>
<comment type="caution">
    <text evidence="4">The sequence shown here is derived from an EMBL/GenBank/DDBJ whole genome shotgun (WGS) entry which is preliminary data.</text>
</comment>
<sequence>MELMEKTLTSKLVYDGGLLKVHYDTVELINGRTSWREVIRHPGAVVMVPIDDEDNIYLVRQYRYPYAKVLLEVPAGKLEYGEDHFEAAKRELSEEIGAEAREWIPMGEMLPTPGFCDELQHVYLARGLTFGQMHPDEDEFLERVKMPLSEAVEMAIDGRLEDSKTVASILRAAGRLKKV</sequence>
<evidence type="ECO:0000256" key="2">
    <source>
        <dbReference type="ARBA" id="ARBA00022801"/>
    </source>
</evidence>
<reference evidence="4" key="1">
    <citation type="submission" date="2020-10" db="EMBL/GenBank/DDBJ databases">
        <authorList>
            <person name="Gilroy R."/>
        </authorList>
    </citation>
    <scope>NUCLEOTIDE SEQUENCE</scope>
    <source>
        <strain evidence="4">ChiGjej2B2-12916</strain>
    </source>
</reference>
<keyword evidence="2 4" id="KW-0378">Hydrolase</keyword>
<dbReference type="EMBL" id="DVFO01000044">
    <property type="protein sequence ID" value="HIQ60840.1"/>
    <property type="molecule type" value="Genomic_DNA"/>
</dbReference>
<reference evidence="4" key="2">
    <citation type="journal article" date="2021" name="PeerJ">
        <title>Extensive microbial diversity within the chicken gut microbiome revealed by metagenomics and culture.</title>
        <authorList>
            <person name="Gilroy R."/>
            <person name="Ravi A."/>
            <person name="Getino M."/>
            <person name="Pursley I."/>
            <person name="Horton D.L."/>
            <person name="Alikhan N.F."/>
            <person name="Baker D."/>
            <person name="Gharbi K."/>
            <person name="Hall N."/>
            <person name="Watson M."/>
            <person name="Adriaenssens E.M."/>
            <person name="Foster-Nyarko E."/>
            <person name="Jarju S."/>
            <person name="Secka A."/>
            <person name="Antonio M."/>
            <person name="Oren A."/>
            <person name="Chaudhuri R.R."/>
            <person name="La Ragione R."/>
            <person name="Hildebrand F."/>
            <person name="Pallen M.J."/>
        </authorList>
    </citation>
    <scope>NUCLEOTIDE SEQUENCE</scope>
    <source>
        <strain evidence="4">ChiGjej2B2-12916</strain>
    </source>
</reference>
<organism evidence="4 5">
    <name type="scientific">Candidatus Enterenecus faecium</name>
    <dbReference type="NCBI Taxonomy" id="2840780"/>
    <lineage>
        <taxon>Bacteria</taxon>
        <taxon>Bacillati</taxon>
        <taxon>Bacillota</taxon>
        <taxon>Clostridia</taxon>
        <taxon>Eubacteriales</taxon>
        <taxon>Candidatus Enterenecus</taxon>
    </lineage>
</organism>
<dbReference type="GO" id="GO:0016787">
    <property type="term" value="F:hydrolase activity"/>
    <property type="evidence" value="ECO:0007669"/>
    <property type="project" value="UniProtKB-KW"/>
</dbReference>
<dbReference type="PROSITE" id="PS51462">
    <property type="entry name" value="NUDIX"/>
    <property type="match status" value="1"/>
</dbReference>
<dbReference type="GO" id="GO:0005829">
    <property type="term" value="C:cytosol"/>
    <property type="evidence" value="ECO:0007669"/>
    <property type="project" value="TreeGrafter"/>
</dbReference>
<accession>A0A9D0YU00</accession>
<dbReference type="PANTHER" id="PTHR11839:SF18">
    <property type="entry name" value="NUDIX HYDROLASE DOMAIN-CONTAINING PROTEIN"/>
    <property type="match status" value="1"/>
</dbReference>
<dbReference type="InterPro" id="IPR020084">
    <property type="entry name" value="NUDIX_hydrolase_CS"/>
</dbReference>
<feature type="domain" description="Nudix hydrolase" evidence="3">
    <location>
        <begin position="39"/>
        <end position="168"/>
    </location>
</feature>
<dbReference type="AlphaFoldDB" id="A0A9D0YU00"/>
<dbReference type="FunFam" id="3.90.79.10:FF:000024">
    <property type="entry name" value="ADP-ribose pyrophosphatase"/>
    <property type="match status" value="1"/>
</dbReference>
<dbReference type="Pfam" id="PF00293">
    <property type="entry name" value="NUDIX"/>
    <property type="match status" value="1"/>
</dbReference>
<evidence type="ECO:0000256" key="1">
    <source>
        <dbReference type="ARBA" id="ARBA00001946"/>
    </source>
</evidence>
<evidence type="ECO:0000313" key="5">
    <source>
        <dbReference type="Proteomes" id="UP000886879"/>
    </source>
</evidence>
<evidence type="ECO:0000313" key="4">
    <source>
        <dbReference type="EMBL" id="HIQ60840.1"/>
    </source>
</evidence>
<dbReference type="PROSITE" id="PS00893">
    <property type="entry name" value="NUDIX_BOX"/>
    <property type="match status" value="1"/>
</dbReference>
<proteinExistence type="predicted"/>
<dbReference type="GO" id="GO:0019693">
    <property type="term" value="P:ribose phosphate metabolic process"/>
    <property type="evidence" value="ECO:0007669"/>
    <property type="project" value="TreeGrafter"/>
</dbReference>
<protein>
    <submittedName>
        <fullName evidence="4">NUDIX hydrolase</fullName>
    </submittedName>
</protein>
<dbReference type="Gene3D" id="3.90.79.10">
    <property type="entry name" value="Nucleoside Triphosphate Pyrophosphohydrolase"/>
    <property type="match status" value="1"/>
</dbReference>
<dbReference type="InterPro" id="IPR015797">
    <property type="entry name" value="NUDIX_hydrolase-like_dom_sf"/>
</dbReference>
<name>A0A9D0YU00_9FIRM</name>
<dbReference type="PANTHER" id="PTHR11839">
    <property type="entry name" value="UDP/ADP-SUGAR PYROPHOSPHATASE"/>
    <property type="match status" value="1"/>
</dbReference>
<dbReference type="Proteomes" id="UP000886879">
    <property type="component" value="Unassembled WGS sequence"/>
</dbReference>